<feature type="compositionally biased region" description="Low complexity" evidence="1">
    <location>
        <begin position="54"/>
        <end position="64"/>
    </location>
</feature>
<evidence type="ECO:0000256" key="1">
    <source>
        <dbReference type="SAM" id="MobiDB-lite"/>
    </source>
</evidence>
<dbReference type="AlphaFoldDB" id="A0A5R9PJL2"/>
<proteinExistence type="predicted"/>
<name>A0A5R9PJL2_9GAMM</name>
<gene>
    <name evidence="3" type="ORF">E5S66_02580</name>
</gene>
<evidence type="ECO:0000313" key="3">
    <source>
        <dbReference type="EMBL" id="TLX22928.1"/>
    </source>
</evidence>
<comment type="caution">
    <text evidence="3">The sequence shown here is derived from an EMBL/GenBank/DDBJ whole genome shotgun (WGS) entry which is preliminary data.</text>
</comment>
<dbReference type="EMBL" id="SROY01000001">
    <property type="protein sequence ID" value="TLX22928.1"/>
    <property type="molecule type" value="Genomic_DNA"/>
</dbReference>
<feature type="chain" id="PRO_5024347888" description="Type II secretion system protein GspC N-terminal domain-containing protein" evidence="2">
    <location>
        <begin position="29"/>
        <end position="176"/>
    </location>
</feature>
<feature type="region of interest" description="Disordered" evidence="1">
    <location>
        <begin position="39"/>
        <end position="84"/>
    </location>
</feature>
<protein>
    <recommendedName>
        <fullName evidence="5">Type II secretion system protein GspC N-terminal domain-containing protein</fullName>
    </recommendedName>
</protein>
<feature type="compositionally biased region" description="Pro residues" evidence="1">
    <location>
        <begin position="65"/>
        <end position="74"/>
    </location>
</feature>
<evidence type="ECO:0000313" key="4">
    <source>
        <dbReference type="Proteomes" id="UP000308508"/>
    </source>
</evidence>
<evidence type="ECO:0008006" key="5">
    <source>
        <dbReference type="Google" id="ProtNLM"/>
    </source>
</evidence>
<organism evidence="3 4">
    <name type="scientific">Thermomonas fusca</name>
    <dbReference type="NCBI Taxonomy" id="215690"/>
    <lineage>
        <taxon>Bacteria</taxon>
        <taxon>Pseudomonadati</taxon>
        <taxon>Pseudomonadota</taxon>
        <taxon>Gammaproteobacteria</taxon>
        <taxon>Lysobacterales</taxon>
        <taxon>Lysobacteraceae</taxon>
        <taxon>Thermomonas</taxon>
    </lineage>
</organism>
<keyword evidence="2" id="KW-0732">Signal</keyword>
<accession>A0A5R9PJL2</accession>
<feature type="signal peptide" evidence="2">
    <location>
        <begin position="1"/>
        <end position="28"/>
    </location>
</feature>
<sequence>MSALSMWRLLLGALLALALGAMANFAFVDVPGQPVAPRATAEDWTLPPPPRPAPATIEAAWEKNPPWPPPPPPQEVAASAAAAPEVPAPVPVGVARSRHGARAVFSVAGAGTVLLRAGDPLPGGGRVLRVSGLSVEWRDAKGERQQREMFNSYQIQEEAAPAPAPASKPPTRKGRR</sequence>
<dbReference type="STRING" id="1123377.GCA_000423885_01446"/>
<dbReference type="Proteomes" id="UP000308508">
    <property type="component" value="Unassembled WGS sequence"/>
</dbReference>
<keyword evidence="4" id="KW-1185">Reference proteome</keyword>
<reference evidence="3 4" key="1">
    <citation type="submission" date="2019-04" db="EMBL/GenBank/DDBJ databases">
        <authorList>
            <person name="Grouzdev D.S."/>
            <person name="Nazina T.N."/>
        </authorList>
    </citation>
    <scope>NUCLEOTIDE SEQUENCE [LARGE SCALE GENOMIC DNA]</scope>
    <source>
        <strain evidence="3 4">SHC 3-19</strain>
    </source>
</reference>
<feature type="region of interest" description="Disordered" evidence="1">
    <location>
        <begin position="139"/>
        <end position="176"/>
    </location>
</feature>
<feature type="compositionally biased region" description="Low complexity" evidence="1">
    <location>
        <begin position="75"/>
        <end position="84"/>
    </location>
</feature>
<evidence type="ECO:0000256" key="2">
    <source>
        <dbReference type="SAM" id="SignalP"/>
    </source>
</evidence>